<dbReference type="SUPFAM" id="SSF47769">
    <property type="entry name" value="SAM/Pointed domain"/>
    <property type="match status" value="1"/>
</dbReference>
<dbReference type="Pfam" id="PF01530">
    <property type="entry name" value="zf-C2HC"/>
    <property type="match status" value="1"/>
</dbReference>
<feature type="repeat" description="MBT" evidence="10">
    <location>
        <begin position="330"/>
        <end position="366"/>
    </location>
</feature>
<dbReference type="PROSITE" id="PS51079">
    <property type="entry name" value="MBT"/>
    <property type="match status" value="3"/>
</dbReference>
<keyword evidence="3" id="KW-0677">Repeat</keyword>
<sequence>MYFSERQKAGMKNEFLLIWLDLNQYYEHAVFAHFYIGTSIERKLSNCLEYIHVVMVLYALCVIGIHFIQHVICHYLFTQPLVAAPPNKKRAWSWPSYLEEERAVAAPVKLFKEHQSLPQSRNSFKVGMKLEGLDPAHPSLFCVLSVAEIQGYRVRLHFDGYPECYDFWANADSWDLKPAGWCEKNGHKLLLPKGCKDGEFNWSTYVKNCRGQLAPKHLFKSLNTSVTPSGFRAGMKLEAVDRKNPALICVATIAAVVDNRLLIHFDNWDDTHDYWCDASSPYIHPVGYCEEAELTLTTPAECKEPKSFSWEKYLEETGTQAAPARAFKVIHFDGWSSEYDYWVETDCPDLHPVGWCQKTGHPLQYPNGSSDLVTAPGQGCPTPGCNGVGHIRGPRYGTHYTQVSCPYSEVNLNKEGLLPDRLSGERPPTLSGPHPRGRRPDPNANNTTQNSSTQDQPEGPEDAISLQQALHESVFSPGISASPPHRVALCWDKHCQLLPEVLGLTAKRVATWSAEEVAGFVKGLPGCKEHAATFKTEQIDGEAFLLLTQADIVKILSIKLGPALKIYNSILMLKNADEE</sequence>
<organism evidence="15 16">
    <name type="scientific">Astatotilapia calliptera</name>
    <name type="common">Eastern happy</name>
    <name type="synonym">Chromis callipterus</name>
    <dbReference type="NCBI Taxonomy" id="8154"/>
    <lineage>
        <taxon>Eukaryota</taxon>
        <taxon>Metazoa</taxon>
        <taxon>Chordata</taxon>
        <taxon>Craniata</taxon>
        <taxon>Vertebrata</taxon>
        <taxon>Euteleostomi</taxon>
        <taxon>Actinopterygii</taxon>
        <taxon>Neopterygii</taxon>
        <taxon>Teleostei</taxon>
        <taxon>Neoteleostei</taxon>
        <taxon>Acanthomorphata</taxon>
        <taxon>Ovalentaria</taxon>
        <taxon>Cichlomorphae</taxon>
        <taxon>Cichliformes</taxon>
        <taxon>Cichlidae</taxon>
        <taxon>African cichlids</taxon>
        <taxon>Pseudocrenilabrinae</taxon>
        <taxon>Haplochromini</taxon>
        <taxon>Astatotilapia</taxon>
    </lineage>
</organism>
<evidence type="ECO:0000256" key="2">
    <source>
        <dbReference type="ARBA" id="ARBA00022723"/>
    </source>
</evidence>
<dbReference type="CDD" id="cd09582">
    <property type="entry name" value="SAM_Scm-like-3MBT3_4"/>
    <property type="match status" value="1"/>
</dbReference>
<dbReference type="AlphaFoldDB" id="A0AAX7UMU6"/>
<feature type="region of interest" description="Disordered" evidence="12">
    <location>
        <begin position="418"/>
        <end position="461"/>
    </location>
</feature>
<reference evidence="15" key="3">
    <citation type="submission" date="2025-08" db="UniProtKB">
        <authorList>
            <consortium name="Ensembl"/>
        </authorList>
    </citation>
    <scope>IDENTIFICATION</scope>
</reference>
<dbReference type="GeneTree" id="ENSGT00940000158264"/>
<evidence type="ECO:0000256" key="7">
    <source>
        <dbReference type="ARBA" id="ARBA00023015"/>
    </source>
</evidence>
<dbReference type="Ensembl" id="ENSACLT00000051205.1">
    <property type="protein sequence ID" value="ENSACLP00000066251.1"/>
    <property type="gene ID" value="ENSACLG00000008015.2"/>
</dbReference>
<dbReference type="GO" id="GO:0042393">
    <property type="term" value="F:histone binding"/>
    <property type="evidence" value="ECO:0007669"/>
    <property type="project" value="TreeGrafter"/>
</dbReference>
<evidence type="ECO:0000313" key="16">
    <source>
        <dbReference type="Proteomes" id="UP000265100"/>
    </source>
</evidence>
<keyword evidence="13" id="KW-1133">Transmembrane helix</keyword>
<keyword evidence="6" id="KW-0156">Chromatin regulator</keyword>
<reference evidence="15" key="4">
    <citation type="submission" date="2025-09" db="UniProtKB">
        <authorList>
            <consortium name="Ensembl"/>
        </authorList>
    </citation>
    <scope>IDENTIFICATION</scope>
</reference>
<keyword evidence="7" id="KW-0805">Transcription regulation</keyword>
<dbReference type="InterPro" id="IPR050548">
    <property type="entry name" value="PcG_chromatin_remod_factors"/>
</dbReference>
<keyword evidence="9" id="KW-0539">Nucleus</keyword>
<protein>
    <recommendedName>
        <fullName evidence="14">SAM domain-containing protein</fullName>
    </recommendedName>
</protein>
<dbReference type="InterPro" id="IPR013761">
    <property type="entry name" value="SAM/pointed_sf"/>
</dbReference>
<evidence type="ECO:0000256" key="6">
    <source>
        <dbReference type="ARBA" id="ARBA00022853"/>
    </source>
</evidence>
<evidence type="ECO:0000256" key="9">
    <source>
        <dbReference type="ARBA" id="ARBA00023242"/>
    </source>
</evidence>
<reference evidence="16" key="2">
    <citation type="submission" date="2023-03" db="EMBL/GenBank/DDBJ databases">
        <authorList>
            <consortium name="Wellcome Sanger Institute Data Sharing"/>
        </authorList>
    </citation>
    <scope>NUCLEOTIDE SEQUENCE [LARGE SCALE GENOMIC DNA]</scope>
</reference>
<keyword evidence="5" id="KW-0862">Zinc</keyword>
<dbReference type="PROSITE" id="PS51802">
    <property type="entry name" value="ZF_CCHHC"/>
    <property type="match status" value="1"/>
</dbReference>
<evidence type="ECO:0000256" key="3">
    <source>
        <dbReference type="ARBA" id="ARBA00022737"/>
    </source>
</evidence>
<evidence type="ECO:0000256" key="8">
    <source>
        <dbReference type="ARBA" id="ARBA00023163"/>
    </source>
</evidence>
<feature type="repeat" description="MBT" evidence="10">
    <location>
        <begin position="92"/>
        <end position="192"/>
    </location>
</feature>
<dbReference type="GO" id="GO:0045892">
    <property type="term" value="P:negative regulation of DNA-templated transcription"/>
    <property type="evidence" value="ECO:0007669"/>
    <property type="project" value="TreeGrafter"/>
</dbReference>
<dbReference type="InterPro" id="IPR001660">
    <property type="entry name" value="SAM"/>
</dbReference>
<dbReference type="SUPFAM" id="SSF63748">
    <property type="entry name" value="Tudor/PWWP/MBT"/>
    <property type="match status" value="3"/>
</dbReference>
<proteinExistence type="predicted"/>
<evidence type="ECO:0000313" key="15">
    <source>
        <dbReference type="Ensembl" id="ENSACLP00000066251.1"/>
    </source>
</evidence>
<evidence type="ECO:0000256" key="4">
    <source>
        <dbReference type="ARBA" id="ARBA00022771"/>
    </source>
</evidence>
<dbReference type="Gene3D" id="1.10.150.50">
    <property type="entry name" value="Transcription Factor, Ets-1"/>
    <property type="match status" value="1"/>
</dbReference>
<dbReference type="Proteomes" id="UP000265100">
    <property type="component" value="Chromosome 11"/>
</dbReference>
<evidence type="ECO:0000256" key="13">
    <source>
        <dbReference type="SAM" id="Phobius"/>
    </source>
</evidence>
<accession>A0AAX7UMU6</accession>
<evidence type="ECO:0000259" key="14">
    <source>
        <dbReference type="PROSITE" id="PS50105"/>
    </source>
</evidence>
<evidence type="ECO:0000256" key="12">
    <source>
        <dbReference type="SAM" id="MobiDB-lite"/>
    </source>
</evidence>
<keyword evidence="4 11" id="KW-0863">Zinc-finger</keyword>
<feature type="repeat" description="MBT" evidence="10">
    <location>
        <begin position="200"/>
        <end position="299"/>
    </location>
</feature>
<keyword evidence="8" id="KW-0804">Transcription</keyword>
<dbReference type="PANTHER" id="PTHR12247:SF130">
    <property type="entry name" value="SAM DOMAIN-CONTAINING PROTEIN"/>
    <property type="match status" value="1"/>
</dbReference>
<dbReference type="SMART" id="SM00454">
    <property type="entry name" value="SAM"/>
    <property type="match status" value="1"/>
</dbReference>
<dbReference type="Gene3D" id="2.30.30.140">
    <property type="match status" value="3"/>
</dbReference>
<dbReference type="GO" id="GO:0003682">
    <property type="term" value="F:chromatin binding"/>
    <property type="evidence" value="ECO:0007669"/>
    <property type="project" value="TreeGrafter"/>
</dbReference>
<dbReference type="InterPro" id="IPR004092">
    <property type="entry name" value="Mbt"/>
</dbReference>
<evidence type="ECO:0000256" key="1">
    <source>
        <dbReference type="ARBA" id="ARBA00004123"/>
    </source>
</evidence>
<keyword evidence="13" id="KW-0472">Membrane</keyword>
<dbReference type="Pfam" id="PF02820">
    <property type="entry name" value="MBT"/>
    <property type="match status" value="3"/>
</dbReference>
<dbReference type="InterPro" id="IPR002515">
    <property type="entry name" value="Znf_C2H2C"/>
</dbReference>
<evidence type="ECO:0000256" key="11">
    <source>
        <dbReference type="PROSITE-ProRule" id="PRU01143"/>
    </source>
</evidence>
<feature type="transmembrane region" description="Helical" evidence="13">
    <location>
        <begin position="50"/>
        <end position="68"/>
    </location>
</feature>
<dbReference type="PROSITE" id="PS50105">
    <property type="entry name" value="SAM_DOMAIN"/>
    <property type="match status" value="1"/>
</dbReference>
<reference evidence="15 16" key="1">
    <citation type="submission" date="2018-05" db="EMBL/GenBank/DDBJ databases">
        <authorList>
            <person name="Datahose"/>
        </authorList>
    </citation>
    <scope>NUCLEOTIDE SEQUENCE</scope>
</reference>
<evidence type="ECO:0000256" key="10">
    <source>
        <dbReference type="PROSITE-ProRule" id="PRU00459"/>
    </source>
</evidence>
<dbReference type="GO" id="GO:0005634">
    <property type="term" value="C:nucleus"/>
    <property type="evidence" value="ECO:0007669"/>
    <property type="project" value="UniProtKB-SubCell"/>
</dbReference>
<evidence type="ECO:0000256" key="5">
    <source>
        <dbReference type="ARBA" id="ARBA00022833"/>
    </source>
</evidence>
<dbReference type="SMART" id="SM00561">
    <property type="entry name" value="MBT"/>
    <property type="match status" value="3"/>
</dbReference>
<dbReference type="Pfam" id="PF00536">
    <property type="entry name" value="SAM_1"/>
    <property type="match status" value="1"/>
</dbReference>
<keyword evidence="2" id="KW-0479">Metal-binding</keyword>
<dbReference type="CDD" id="cd20135">
    <property type="entry name" value="MBT_L3MBTL3_rpt2"/>
    <property type="match status" value="1"/>
</dbReference>
<dbReference type="Gene3D" id="4.10.320.30">
    <property type="match status" value="1"/>
</dbReference>
<feature type="domain" description="SAM" evidence="14">
    <location>
        <begin position="512"/>
        <end position="576"/>
    </location>
</feature>
<dbReference type="GO" id="GO:0006325">
    <property type="term" value="P:chromatin organization"/>
    <property type="evidence" value="ECO:0007669"/>
    <property type="project" value="UniProtKB-KW"/>
</dbReference>
<keyword evidence="16" id="KW-1185">Reference proteome</keyword>
<name>A0AAX7UMU6_ASTCA</name>
<feature type="compositionally biased region" description="Low complexity" evidence="12">
    <location>
        <begin position="445"/>
        <end position="454"/>
    </location>
</feature>
<comment type="subcellular location">
    <subcellularLocation>
        <location evidence="1">Nucleus</location>
    </subcellularLocation>
</comment>
<keyword evidence="13" id="KW-0812">Transmembrane</keyword>
<dbReference type="GO" id="GO:0008270">
    <property type="term" value="F:zinc ion binding"/>
    <property type="evidence" value="ECO:0007669"/>
    <property type="project" value="UniProtKB-KW"/>
</dbReference>
<dbReference type="PANTHER" id="PTHR12247">
    <property type="entry name" value="POLYCOMB GROUP PROTEIN"/>
    <property type="match status" value="1"/>
</dbReference>